<protein>
    <submittedName>
        <fullName evidence="2">Uncharacterized protein</fullName>
    </submittedName>
</protein>
<reference evidence="2" key="1">
    <citation type="submission" date="2023-03" db="EMBL/GenBank/DDBJ databases">
        <authorList>
            <person name="Shen W."/>
            <person name="Cai J."/>
        </authorList>
    </citation>
    <scope>NUCLEOTIDE SEQUENCE</scope>
    <source>
        <strain evidence="2">Y15</strain>
    </source>
</reference>
<organism evidence="2 3">
    <name type="scientific">Enterococcus raffinosus</name>
    <dbReference type="NCBI Taxonomy" id="71452"/>
    <lineage>
        <taxon>Bacteria</taxon>
        <taxon>Bacillati</taxon>
        <taxon>Bacillota</taxon>
        <taxon>Bacilli</taxon>
        <taxon>Lactobacillales</taxon>
        <taxon>Enterococcaceae</taxon>
        <taxon>Enterococcus</taxon>
    </lineage>
</organism>
<feature type="compositionally biased region" description="Polar residues" evidence="1">
    <location>
        <begin position="305"/>
        <end position="315"/>
    </location>
</feature>
<dbReference type="RefSeq" id="WP_311816845.1">
    <property type="nucleotide sequence ID" value="NZ_JARPXG010000020.1"/>
</dbReference>
<accession>A0AAW8TDF2</accession>
<feature type="compositionally biased region" description="Basic and acidic residues" evidence="1">
    <location>
        <begin position="210"/>
        <end position="221"/>
    </location>
</feature>
<evidence type="ECO:0000313" key="3">
    <source>
        <dbReference type="Proteomes" id="UP001254770"/>
    </source>
</evidence>
<feature type="compositionally biased region" description="Basic and acidic residues" evidence="1">
    <location>
        <begin position="328"/>
        <end position="343"/>
    </location>
</feature>
<name>A0AAW8TDF2_9ENTE</name>
<dbReference type="AlphaFoldDB" id="A0AAW8TDF2"/>
<gene>
    <name evidence="2" type="ORF">P7D69_16090</name>
</gene>
<proteinExistence type="predicted"/>
<feature type="region of interest" description="Disordered" evidence="1">
    <location>
        <begin position="210"/>
        <end position="357"/>
    </location>
</feature>
<evidence type="ECO:0000256" key="1">
    <source>
        <dbReference type="SAM" id="MobiDB-lite"/>
    </source>
</evidence>
<dbReference type="Proteomes" id="UP001254770">
    <property type="component" value="Unassembled WGS sequence"/>
</dbReference>
<sequence length="357" mass="40666">MEAVKLGQRQIFLMKKENLTKRVQLFYAKNKNMEHFIQYMVAILVRDSLSKGTFTEPLKNLIREVYLTLEPNDTMRHYSPFFKAFFNGSEWKQLIKKLFKNESAYFAYTEEARLYSSYLEESGTLNNRREGLIYHVETIFEDAEGKKHKLTIPDTDPTKDEALTANILRTLSTLTVFETGGVRKFVEFISYKTPGMTIATAFNSRKAEKAAQAAKEEKDEAGTVSKRTKQDSTDKKAVQKAADRNAKIPSLINDYKTNKAAKMEPSVKESSDKNDTATTTSEKSALSSNTDQAAEETSREKSNKPDLSSLTSDNAPNLFGKVRSQIKKGREDRRLKREIDKLMGNKKKKEKAEIVTE</sequence>
<feature type="compositionally biased region" description="Basic and acidic residues" evidence="1">
    <location>
        <begin position="228"/>
        <end position="246"/>
    </location>
</feature>
<feature type="compositionally biased region" description="Basic and acidic residues" evidence="1">
    <location>
        <begin position="261"/>
        <end position="275"/>
    </location>
</feature>
<evidence type="ECO:0000313" key="2">
    <source>
        <dbReference type="EMBL" id="MDT2545870.1"/>
    </source>
</evidence>
<dbReference type="EMBL" id="JARPXL010000019">
    <property type="protein sequence ID" value="MDT2545870.1"/>
    <property type="molecule type" value="Genomic_DNA"/>
</dbReference>
<comment type="caution">
    <text evidence="2">The sequence shown here is derived from an EMBL/GenBank/DDBJ whole genome shotgun (WGS) entry which is preliminary data.</text>
</comment>
<feature type="compositionally biased region" description="Polar residues" evidence="1">
    <location>
        <begin position="276"/>
        <end position="292"/>
    </location>
</feature>